<name>A0ABP6SVD1_9ACTN</name>
<dbReference type="CDD" id="cd06173">
    <property type="entry name" value="MFS_MefA_like"/>
    <property type="match status" value="1"/>
</dbReference>
<feature type="compositionally biased region" description="Low complexity" evidence="7">
    <location>
        <begin position="417"/>
        <end position="427"/>
    </location>
</feature>
<protein>
    <submittedName>
        <fullName evidence="10">MFS transporter</fullName>
    </submittedName>
</protein>
<evidence type="ECO:0000256" key="1">
    <source>
        <dbReference type="ARBA" id="ARBA00004651"/>
    </source>
</evidence>
<feature type="transmembrane region" description="Helical" evidence="8">
    <location>
        <begin position="291"/>
        <end position="308"/>
    </location>
</feature>
<dbReference type="SUPFAM" id="SSF103473">
    <property type="entry name" value="MFS general substrate transporter"/>
    <property type="match status" value="1"/>
</dbReference>
<evidence type="ECO:0000256" key="4">
    <source>
        <dbReference type="ARBA" id="ARBA00022692"/>
    </source>
</evidence>
<dbReference type="PANTHER" id="PTHR23513:SF11">
    <property type="entry name" value="STAPHYLOFERRIN A TRANSPORTER"/>
    <property type="match status" value="1"/>
</dbReference>
<feature type="transmembrane region" description="Helical" evidence="8">
    <location>
        <begin position="226"/>
        <end position="245"/>
    </location>
</feature>
<evidence type="ECO:0000313" key="11">
    <source>
        <dbReference type="Proteomes" id="UP001501676"/>
    </source>
</evidence>
<proteinExistence type="predicted"/>
<dbReference type="InterPro" id="IPR020846">
    <property type="entry name" value="MFS_dom"/>
</dbReference>
<feature type="transmembrane region" description="Helical" evidence="8">
    <location>
        <begin position="352"/>
        <end position="372"/>
    </location>
</feature>
<feature type="transmembrane region" description="Helical" evidence="8">
    <location>
        <begin position="314"/>
        <end position="332"/>
    </location>
</feature>
<dbReference type="Proteomes" id="UP001501676">
    <property type="component" value="Unassembled WGS sequence"/>
</dbReference>
<dbReference type="Gene3D" id="1.20.1250.20">
    <property type="entry name" value="MFS general substrate transporter like domains"/>
    <property type="match status" value="1"/>
</dbReference>
<feature type="transmembrane region" description="Helical" evidence="8">
    <location>
        <begin position="167"/>
        <end position="195"/>
    </location>
</feature>
<evidence type="ECO:0000256" key="6">
    <source>
        <dbReference type="ARBA" id="ARBA00023136"/>
    </source>
</evidence>
<feature type="transmembrane region" description="Helical" evidence="8">
    <location>
        <begin position="378"/>
        <end position="398"/>
    </location>
</feature>
<evidence type="ECO:0000313" key="10">
    <source>
        <dbReference type="EMBL" id="GAA3386531.1"/>
    </source>
</evidence>
<dbReference type="InterPro" id="IPR010290">
    <property type="entry name" value="TM_effector"/>
</dbReference>
<accession>A0ABP6SVD1</accession>
<feature type="transmembrane region" description="Helical" evidence="8">
    <location>
        <begin position="83"/>
        <end position="110"/>
    </location>
</feature>
<gene>
    <name evidence="10" type="ORF">GCM10020369_24370</name>
</gene>
<keyword evidence="3" id="KW-1003">Cell membrane</keyword>
<sequence length="427" mass="44705">MSPGYRAMFASLRVRNYRLFASGQIVSLTGTWMQTTAQDWLVLDLSDNSGTALGIVTALQFTPVLLLTLWAGALADRLDKRKVLLVTQLISMLLALGMGVLVVTGTAALWNVYVFALLLGTVNAFDTPARQSFISEMVGPDRLPNAVSLNSATFNSARLLGPAVGGLVIAGVGVGPAFLINGASYLAVLAGLFAMRPSELLTGRRVERARGQVTEGLRFVWGRRDLLLVIAMMSVLGTLGMNFNLTLPLLAKVEFDVGPASFGLLSAAFAGGALIGALIGARRTTRPSARWVLACAAAFGALECAVAFTPNFGIAALVLLFVGLAFIAHNNAANARVQLGTPAHLRGRVMSLYMLVFLGGTPLGSLIIGPISERYGPRAGLLIGGIAVLIAAAALAVARMRARKRPAVPAEREAPADRAPAATGVKS</sequence>
<dbReference type="InterPro" id="IPR036259">
    <property type="entry name" value="MFS_trans_sf"/>
</dbReference>
<keyword evidence="6 8" id="KW-0472">Membrane</keyword>
<feature type="domain" description="Major facilitator superfamily (MFS) profile" evidence="9">
    <location>
        <begin position="1"/>
        <end position="403"/>
    </location>
</feature>
<organism evidence="10 11">
    <name type="scientific">Cryptosporangium minutisporangium</name>
    <dbReference type="NCBI Taxonomy" id="113569"/>
    <lineage>
        <taxon>Bacteria</taxon>
        <taxon>Bacillati</taxon>
        <taxon>Actinomycetota</taxon>
        <taxon>Actinomycetes</taxon>
        <taxon>Cryptosporangiales</taxon>
        <taxon>Cryptosporangiaceae</taxon>
        <taxon>Cryptosporangium</taxon>
    </lineage>
</organism>
<feature type="transmembrane region" description="Helical" evidence="8">
    <location>
        <begin position="53"/>
        <end position="71"/>
    </location>
</feature>
<evidence type="ECO:0000256" key="7">
    <source>
        <dbReference type="SAM" id="MobiDB-lite"/>
    </source>
</evidence>
<feature type="region of interest" description="Disordered" evidence="7">
    <location>
        <begin position="407"/>
        <end position="427"/>
    </location>
</feature>
<reference evidence="11" key="1">
    <citation type="journal article" date="2019" name="Int. J. Syst. Evol. Microbiol.">
        <title>The Global Catalogue of Microorganisms (GCM) 10K type strain sequencing project: providing services to taxonomists for standard genome sequencing and annotation.</title>
        <authorList>
            <consortium name="The Broad Institute Genomics Platform"/>
            <consortium name="The Broad Institute Genome Sequencing Center for Infectious Disease"/>
            <person name="Wu L."/>
            <person name="Ma J."/>
        </authorList>
    </citation>
    <scope>NUCLEOTIDE SEQUENCE [LARGE SCALE GENOMIC DNA]</scope>
    <source>
        <strain evidence="11">JCM 9458</strain>
    </source>
</reference>
<keyword evidence="11" id="KW-1185">Reference proteome</keyword>
<evidence type="ECO:0000256" key="3">
    <source>
        <dbReference type="ARBA" id="ARBA00022475"/>
    </source>
</evidence>
<comment type="subcellular location">
    <subcellularLocation>
        <location evidence="1">Cell membrane</location>
        <topology evidence="1">Multi-pass membrane protein</topology>
    </subcellularLocation>
</comment>
<evidence type="ECO:0000256" key="2">
    <source>
        <dbReference type="ARBA" id="ARBA00022448"/>
    </source>
</evidence>
<dbReference type="Pfam" id="PF05977">
    <property type="entry name" value="MFS_3"/>
    <property type="match status" value="1"/>
</dbReference>
<comment type="caution">
    <text evidence="10">The sequence shown here is derived from an EMBL/GenBank/DDBJ whole genome shotgun (WGS) entry which is preliminary data.</text>
</comment>
<evidence type="ECO:0000259" key="9">
    <source>
        <dbReference type="PROSITE" id="PS50850"/>
    </source>
</evidence>
<dbReference type="RefSeq" id="WP_345728161.1">
    <property type="nucleotide sequence ID" value="NZ_BAAAYN010000017.1"/>
</dbReference>
<dbReference type="PANTHER" id="PTHR23513">
    <property type="entry name" value="INTEGRAL MEMBRANE EFFLUX PROTEIN-RELATED"/>
    <property type="match status" value="1"/>
</dbReference>
<evidence type="ECO:0000256" key="5">
    <source>
        <dbReference type="ARBA" id="ARBA00022989"/>
    </source>
</evidence>
<feature type="transmembrane region" description="Helical" evidence="8">
    <location>
        <begin position="257"/>
        <end position="279"/>
    </location>
</feature>
<keyword evidence="4 8" id="KW-0812">Transmembrane</keyword>
<keyword evidence="5 8" id="KW-1133">Transmembrane helix</keyword>
<evidence type="ECO:0000256" key="8">
    <source>
        <dbReference type="SAM" id="Phobius"/>
    </source>
</evidence>
<dbReference type="EMBL" id="BAAAYN010000017">
    <property type="protein sequence ID" value="GAA3386531.1"/>
    <property type="molecule type" value="Genomic_DNA"/>
</dbReference>
<keyword evidence="2" id="KW-0813">Transport</keyword>
<dbReference type="PROSITE" id="PS50850">
    <property type="entry name" value="MFS"/>
    <property type="match status" value="1"/>
</dbReference>